<feature type="transmembrane region" description="Helical" evidence="1">
    <location>
        <begin position="196"/>
        <end position="214"/>
    </location>
</feature>
<organism evidence="2 3">
    <name type="scientific">Evansella vedderi</name>
    <dbReference type="NCBI Taxonomy" id="38282"/>
    <lineage>
        <taxon>Bacteria</taxon>
        <taxon>Bacillati</taxon>
        <taxon>Bacillota</taxon>
        <taxon>Bacilli</taxon>
        <taxon>Bacillales</taxon>
        <taxon>Bacillaceae</taxon>
        <taxon>Evansella</taxon>
    </lineage>
</organism>
<dbReference type="EMBL" id="JAUSUG010000010">
    <property type="protein sequence ID" value="MDQ0255286.1"/>
    <property type="molecule type" value="Genomic_DNA"/>
</dbReference>
<feature type="transmembrane region" description="Helical" evidence="1">
    <location>
        <begin position="167"/>
        <end position="189"/>
    </location>
</feature>
<reference evidence="2 3" key="1">
    <citation type="submission" date="2023-07" db="EMBL/GenBank/DDBJ databases">
        <title>Genomic Encyclopedia of Type Strains, Phase IV (KMG-IV): sequencing the most valuable type-strain genomes for metagenomic binning, comparative biology and taxonomic classification.</title>
        <authorList>
            <person name="Goeker M."/>
        </authorList>
    </citation>
    <scope>NUCLEOTIDE SEQUENCE [LARGE SCALE GENOMIC DNA]</scope>
    <source>
        <strain evidence="2 3">DSM 9768</strain>
    </source>
</reference>
<evidence type="ECO:0000256" key="1">
    <source>
        <dbReference type="SAM" id="Phobius"/>
    </source>
</evidence>
<feature type="transmembrane region" description="Helical" evidence="1">
    <location>
        <begin position="506"/>
        <end position="527"/>
    </location>
</feature>
<name>A0ABT9ZVL5_9BACI</name>
<keyword evidence="1" id="KW-0472">Membrane</keyword>
<sequence length="534" mass="58614">MFEQYFMKTGSLARFILRRDRIRIPIWLISIVAITLVVAEAFTNLYASETELQAIAETMLNPAMTAMVGQGYGLDNYTYGAMMAHQMLLFTAIAVAIMSILLVTRHTRTDEEDGRIEMIRSLPAGRLSSLSATLIVLISTNVVLAIFTGVGLYSLGIESMDWEGSLLYGSALGATGIFFAALTALFAQLSESSRGTIGLTMGGLILAYLIRAIGDVTNETLTWFSPLGWVLRSEVYVNNYWWPITFMLVISIVLIVASLYLSAIRDLGAGFLPSKPGRKHASPMLQSPLGLSYRIQRTALLSWAVGMFILGASYGSVFGDLDAFFSDIEIMEQMLTPMEGFSLTEQFITMLMAIMSMLGTVPVLMAFLKLKGEEKKNRTELLLSHAVSRTKLIGSYLIIAFITGFVMLSLAAIGLWAASVPVMDEPIAFSTIYGAALVYLPAVWMMTGIAVLLVGVAPNFTVIIWLYLVFSYFVVYLGGLLQFPLWLSNLTPFGYIPQLPVEEMNITNLTLLTLIAATMIVIGAIGYNKRDIEG</sequence>
<feature type="transmembrane region" description="Helical" evidence="1">
    <location>
        <begin position="124"/>
        <end position="147"/>
    </location>
</feature>
<evidence type="ECO:0000313" key="2">
    <source>
        <dbReference type="EMBL" id="MDQ0255286.1"/>
    </source>
</evidence>
<feature type="transmembrane region" description="Helical" evidence="1">
    <location>
        <begin position="240"/>
        <end position="261"/>
    </location>
</feature>
<feature type="transmembrane region" description="Helical" evidence="1">
    <location>
        <begin position="24"/>
        <end position="42"/>
    </location>
</feature>
<protein>
    <submittedName>
        <fullName evidence="2">ABC-2 type transport system permease protein</fullName>
    </submittedName>
</protein>
<keyword evidence="3" id="KW-1185">Reference proteome</keyword>
<accession>A0ABT9ZVL5</accession>
<feature type="transmembrane region" description="Helical" evidence="1">
    <location>
        <begin position="347"/>
        <end position="368"/>
    </location>
</feature>
<keyword evidence="1" id="KW-0812">Transmembrane</keyword>
<proteinExistence type="predicted"/>
<feature type="transmembrane region" description="Helical" evidence="1">
    <location>
        <begin position="438"/>
        <end position="457"/>
    </location>
</feature>
<evidence type="ECO:0000313" key="3">
    <source>
        <dbReference type="Proteomes" id="UP001230005"/>
    </source>
</evidence>
<dbReference type="RefSeq" id="WP_307326228.1">
    <property type="nucleotide sequence ID" value="NZ_JAUSUG010000010.1"/>
</dbReference>
<feature type="transmembrane region" description="Helical" evidence="1">
    <location>
        <begin position="299"/>
        <end position="317"/>
    </location>
</feature>
<feature type="transmembrane region" description="Helical" evidence="1">
    <location>
        <begin position="83"/>
        <end position="103"/>
    </location>
</feature>
<feature type="transmembrane region" description="Helical" evidence="1">
    <location>
        <begin position="396"/>
        <end position="418"/>
    </location>
</feature>
<feature type="transmembrane region" description="Helical" evidence="1">
    <location>
        <begin position="464"/>
        <end position="486"/>
    </location>
</feature>
<keyword evidence="1" id="KW-1133">Transmembrane helix</keyword>
<dbReference type="Proteomes" id="UP001230005">
    <property type="component" value="Unassembled WGS sequence"/>
</dbReference>
<comment type="caution">
    <text evidence="2">The sequence shown here is derived from an EMBL/GenBank/DDBJ whole genome shotgun (WGS) entry which is preliminary data.</text>
</comment>
<gene>
    <name evidence="2" type="ORF">J2S74_002668</name>
</gene>